<proteinExistence type="predicted"/>
<protein>
    <submittedName>
        <fullName evidence="2">Uncharacterized protein</fullName>
    </submittedName>
</protein>
<reference evidence="2 3" key="1">
    <citation type="submission" date="2016-10" db="EMBL/GenBank/DDBJ databases">
        <authorList>
            <person name="de Groot N.N."/>
        </authorList>
    </citation>
    <scope>NUCLEOTIDE SEQUENCE [LARGE SCALE GENOMIC DNA]</scope>
    <source>
        <strain evidence="2 3">A52C2</strain>
    </source>
</reference>
<gene>
    <name evidence="2" type="ORF">SAMN05216548_12629</name>
</gene>
<dbReference type="EMBL" id="FOFG01000026">
    <property type="protein sequence ID" value="SER57458.1"/>
    <property type="molecule type" value="Genomic_DNA"/>
</dbReference>
<dbReference type="AlphaFoldDB" id="A0A1H9QAM1"/>
<evidence type="ECO:0000313" key="3">
    <source>
        <dbReference type="Proteomes" id="UP000199647"/>
    </source>
</evidence>
<feature type="compositionally biased region" description="Basic and acidic residues" evidence="1">
    <location>
        <begin position="53"/>
        <end position="62"/>
    </location>
</feature>
<sequence length="85" mass="9225">MRSGISALRRLQLEAVGNLIDLLDESEGDSDLEPSCGSEAAALNPQMDECEPVSEHDDRERDDADLEPALGWASGAFGEWERAHA</sequence>
<dbReference type="STRING" id="1855383.SAMN05216548_12629"/>
<name>A0A1H9QAM1_9HYPH</name>
<feature type="region of interest" description="Disordered" evidence="1">
    <location>
        <begin position="26"/>
        <end position="62"/>
    </location>
</feature>
<keyword evidence="3" id="KW-1185">Reference proteome</keyword>
<evidence type="ECO:0000313" key="2">
    <source>
        <dbReference type="EMBL" id="SER57458.1"/>
    </source>
</evidence>
<dbReference type="Proteomes" id="UP000199647">
    <property type="component" value="Unassembled WGS sequence"/>
</dbReference>
<evidence type="ECO:0000256" key="1">
    <source>
        <dbReference type="SAM" id="MobiDB-lite"/>
    </source>
</evidence>
<accession>A0A1H9QAM1</accession>
<organism evidence="2 3">
    <name type="scientific">Faunimonas pinastri</name>
    <dbReference type="NCBI Taxonomy" id="1855383"/>
    <lineage>
        <taxon>Bacteria</taxon>
        <taxon>Pseudomonadati</taxon>
        <taxon>Pseudomonadota</taxon>
        <taxon>Alphaproteobacteria</taxon>
        <taxon>Hyphomicrobiales</taxon>
        <taxon>Afifellaceae</taxon>
        <taxon>Faunimonas</taxon>
    </lineage>
</organism>